<protein>
    <submittedName>
        <fullName evidence="1">Uncharacterized protein</fullName>
    </submittedName>
</protein>
<dbReference type="OrthoDB" id="9978173at2759"/>
<dbReference type="HOGENOM" id="CLU_1176022_0_0_1"/>
<name>F8P7B1_SERL9</name>
<dbReference type="GeneID" id="18820796"/>
<dbReference type="RefSeq" id="XP_007322284.1">
    <property type="nucleotide sequence ID" value="XM_007322222.1"/>
</dbReference>
<dbReference type="InterPro" id="IPR025533">
    <property type="entry name" value="DUF4419"/>
</dbReference>
<organism>
    <name type="scientific">Serpula lacrymans var. lacrymans (strain S7.9)</name>
    <name type="common">Dry rot fungus</name>
    <dbReference type="NCBI Taxonomy" id="578457"/>
    <lineage>
        <taxon>Eukaryota</taxon>
        <taxon>Fungi</taxon>
        <taxon>Dikarya</taxon>
        <taxon>Basidiomycota</taxon>
        <taxon>Agaricomycotina</taxon>
        <taxon>Agaricomycetes</taxon>
        <taxon>Agaricomycetidae</taxon>
        <taxon>Boletales</taxon>
        <taxon>Coniophorineae</taxon>
        <taxon>Serpulaceae</taxon>
        <taxon>Serpula</taxon>
    </lineage>
</organism>
<dbReference type="Pfam" id="PF14388">
    <property type="entry name" value="DUF4419"/>
    <property type="match status" value="1"/>
</dbReference>
<dbReference type="PANTHER" id="PTHR31252">
    <property type="entry name" value="DUF4419 DOMAIN-CONTAINING PROTEIN"/>
    <property type="match status" value="1"/>
</dbReference>
<dbReference type="PANTHER" id="PTHR31252:SF11">
    <property type="entry name" value="DUF4419 DOMAIN-CONTAINING PROTEIN"/>
    <property type="match status" value="1"/>
</dbReference>
<accession>F8P7B1</accession>
<proteinExistence type="predicted"/>
<dbReference type="Proteomes" id="UP000008064">
    <property type="component" value="Unassembled WGS sequence"/>
</dbReference>
<dbReference type="AlphaFoldDB" id="F8P7B1"/>
<evidence type="ECO:0000313" key="1">
    <source>
        <dbReference type="EMBL" id="EGO21327.1"/>
    </source>
</evidence>
<dbReference type="KEGG" id="sla:SERLADRAFT_476365"/>
<gene>
    <name evidence="1" type="ORF">SERLADRAFT_476365</name>
</gene>
<sequence>MSAPIFPERRHYLMPLSHPSRSYLSRVVRRFKIHPSSIRARSIRVCYLYLLSHPSSLSMDNRLVSDNATSAYVPIVPSTAPAATQVRYVSGVAESTVVDISPVHSVSFSPAPHPAEPFPDRQLQTSCDEGPALALLRRACTRQHMRCGELLQTSLSESDPSIYDIIPQKNGFVHTVMEAYNRHRALIIRPDDVWLAILIQFSLYVNGNAELLGKKIREPRRKERFNYRYRWRSVLY</sequence>
<reference evidence="1" key="1">
    <citation type="submission" date="2011-04" db="EMBL/GenBank/DDBJ databases">
        <title>Evolution of plant cell wall degrading machinery underlies the functional diversity of forest fungi.</title>
        <authorList>
            <consortium name="US DOE Joint Genome Institute (JGI-PGF)"/>
            <person name="Eastwood D.C."/>
            <person name="Floudas D."/>
            <person name="Binder M."/>
            <person name="Majcherczyk A."/>
            <person name="Schneider P."/>
            <person name="Aerts A."/>
            <person name="Asiegbu F.O."/>
            <person name="Baker S.E."/>
            <person name="Barry K."/>
            <person name="Bendiksby M."/>
            <person name="Blumentritt M."/>
            <person name="Coutinho P.M."/>
            <person name="Cullen D."/>
            <person name="Cullen D."/>
            <person name="Gathman A."/>
            <person name="Goodell B."/>
            <person name="Henrissat B."/>
            <person name="Ihrmark K."/>
            <person name="Kauserud H."/>
            <person name="Kohler A."/>
            <person name="LaButti K."/>
            <person name="Lapidus A."/>
            <person name="Lavin J.L."/>
            <person name="Lee Y.-H."/>
            <person name="Lindquist E."/>
            <person name="Lilly W."/>
            <person name="Lucas S."/>
            <person name="Morin E."/>
            <person name="Murat C."/>
            <person name="Oguiza J.A."/>
            <person name="Park J."/>
            <person name="Pisabarro A.G."/>
            <person name="Riley R."/>
            <person name="Rosling A."/>
            <person name="Salamov A."/>
            <person name="Schmidt O."/>
            <person name="Schmutz J."/>
            <person name="Skrede I."/>
            <person name="Stenlid J."/>
            <person name="Wiebenga A."/>
            <person name="Xie X."/>
            <person name="Kues U."/>
            <person name="Hibbett D.S."/>
            <person name="Hoffmeister D."/>
            <person name="Hogberg N."/>
            <person name="Martin F."/>
            <person name="Grigoriev I.V."/>
            <person name="Watkinson S.C."/>
        </authorList>
    </citation>
    <scope>NUCLEOTIDE SEQUENCE</scope>
    <source>
        <strain evidence="1">S7.9</strain>
    </source>
</reference>
<dbReference type="EMBL" id="GL945439">
    <property type="protein sequence ID" value="EGO21327.1"/>
    <property type="molecule type" value="Genomic_DNA"/>
</dbReference>